<sequence>MGWHGGRTGDALPLTGRQTSDSPRAPPNTVFVAPLPAPIRTTLSLSSASLGTSLSLSLSLSL</sequence>
<reference evidence="2" key="1">
    <citation type="submission" date="2014-05" db="EMBL/GenBank/DDBJ databases">
        <title>The transcriptome of the halophilic microalga Tetraselmis sp. GSL018 isolated from the Great Salt Lake, Utah.</title>
        <authorList>
            <person name="Jinkerson R.E."/>
            <person name="D'Adamo S."/>
            <person name="Posewitz M.C."/>
        </authorList>
    </citation>
    <scope>NUCLEOTIDE SEQUENCE</scope>
    <source>
        <strain evidence="2">GSL018</strain>
    </source>
</reference>
<dbReference type="AlphaFoldDB" id="A0A061RH32"/>
<organism evidence="2">
    <name type="scientific">Tetraselmis sp. GSL018</name>
    <dbReference type="NCBI Taxonomy" id="582737"/>
    <lineage>
        <taxon>Eukaryota</taxon>
        <taxon>Viridiplantae</taxon>
        <taxon>Chlorophyta</taxon>
        <taxon>core chlorophytes</taxon>
        <taxon>Chlorodendrophyceae</taxon>
        <taxon>Chlorodendrales</taxon>
        <taxon>Chlorodendraceae</taxon>
        <taxon>Tetraselmis</taxon>
    </lineage>
</organism>
<feature type="region of interest" description="Disordered" evidence="1">
    <location>
        <begin position="1"/>
        <end position="29"/>
    </location>
</feature>
<dbReference type="EMBL" id="GBEZ01014841">
    <property type="protein sequence ID" value="JAC71268.1"/>
    <property type="molecule type" value="Transcribed_RNA"/>
</dbReference>
<proteinExistence type="predicted"/>
<name>A0A061RH32_9CHLO</name>
<protein>
    <submittedName>
        <fullName evidence="2">Uncharacterized protein</fullName>
    </submittedName>
</protein>
<gene>
    <name evidence="2" type="ORF">TSPGSL018_2299</name>
</gene>
<evidence type="ECO:0000313" key="2">
    <source>
        <dbReference type="EMBL" id="JAC71268.1"/>
    </source>
</evidence>
<feature type="non-terminal residue" evidence="2">
    <location>
        <position position="62"/>
    </location>
</feature>
<evidence type="ECO:0000256" key="1">
    <source>
        <dbReference type="SAM" id="MobiDB-lite"/>
    </source>
</evidence>
<accession>A0A061RH32</accession>